<dbReference type="EMBL" id="MLJW01000040">
    <property type="protein sequence ID" value="OIR06957.1"/>
    <property type="molecule type" value="Genomic_DNA"/>
</dbReference>
<dbReference type="InterPro" id="IPR003409">
    <property type="entry name" value="MORN"/>
</dbReference>
<accession>A0A1J5SSG2</accession>
<dbReference type="PANTHER" id="PTHR23084:SF263">
    <property type="entry name" value="MORN REPEAT-CONTAINING PROTEIN 1"/>
    <property type="match status" value="1"/>
</dbReference>
<evidence type="ECO:0000256" key="1">
    <source>
        <dbReference type="ARBA" id="ARBA00022737"/>
    </source>
</evidence>
<gene>
    <name evidence="2" type="ORF">GALL_108630</name>
</gene>
<dbReference type="AlphaFoldDB" id="A0A1J5SSG2"/>
<organism evidence="2">
    <name type="scientific">mine drainage metagenome</name>
    <dbReference type="NCBI Taxonomy" id="410659"/>
    <lineage>
        <taxon>unclassified sequences</taxon>
        <taxon>metagenomes</taxon>
        <taxon>ecological metagenomes</taxon>
    </lineage>
</organism>
<comment type="caution">
    <text evidence="2">The sequence shown here is derived from an EMBL/GenBank/DDBJ whole genome shotgun (WGS) entry which is preliminary data.</text>
</comment>
<dbReference type="SUPFAM" id="SSF82185">
    <property type="entry name" value="Histone H3 K4-specific methyltransferase SET7/9 N-terminal domain"/>
    <property type="match status" value="1"/>
</dbReference>
<dbReference type="PANTHER" id="PTHR23084">
    <property type="entry name" value="PHOSPHATIDYLINOSITOL-4-PHOSPHATE 5-KINASE RELATED"/>
    <property type="match status" value="1"/>
</dbReference>
<dbReference type="SMART" id="SM00698">
    <property type="entry name" value="MORN"/>
    <property type="match status" value="2"/>
</dbReference>
<proteinExistence type="predicted"/>
<keyword evidence="1" id="KW-0677">Repeat</keyword>
<evidence type="ECO:0000313" key="2">
    <source>
        <dbReference type="EMBL" id="OIR06957.1"/>
    </source>
</evidence>
<sequence length="240" mass="26648">MKTLLFILLLSVNYCFAQQANCVVNVKELQGTYVGDCKKGMANGKGKAVGEDTYEGEFKNGYPEGTGKYTWKNGTWYEGSFKKGIKEGEGTMHYVSPTNKDSLITGYWKKGSYAGLYEKAYKVISKSYMVSTATVEELKTSVRPYQIEVYLTSVSGGAPSISNLESGGNGQLPKPEITSVLVNKGSYLSMDAITNTNKSNFYYLKDIVFPFSAIFRIGQEEVSIDFNKPSNYKVDIRIKQ</sequence>
<reference evidence="2" key="1">
    <citation type="submission" date="2016-10" db="EMBL/GenBank/DDBJ databases">
        <title>Sequence of Gallionella enrichment culture.</title>
        <authorList>
            <person name="Poehlein A."/>
            <person name="Muehling M."/>
            <person name="Daniel R."/>
        </authorList>
    </citation>
    <scope>NUCLEOTIDE SEQUENCE</scope>
</reference>
<dbReference type="Pfam" id="PF02493">
    <property type="entry name" value="MORN"/>
    <property type="match status" value="2"/>
</dbReference>
<name>A0A1J5SSG2_9ZZZZ</name>
<protein>
    <submittedName>
        <fullName evidence="2">MORN repeat protein</fullName>
    </submittedName>
</protein>
<dbReference type="Gene3D" id="2.20.110.10">
    <property type="entry name" value="Histone H3 K4-specific methyltransferase SET7/9 N-terminal domain"/>
    <property type="match status" value="1"/>
</dbReference>